<organism evidence="6 7">
    <name type="scientific">Rubellimicrobium rubrum</name>
    <dbReference type="NCBI Taxonomy" id="2585369"/>
    <lineage>
        <taxon>Bacteria</taxon>
        <taxon>Pseudomonadati</taxon>
        <taxon>Pseudomonadota</taxon>
        <taxon>Alphaproteobacteria</taxon>
        <taxon>Rhodobacterales</taxon>
        <taxon>Roseobacteraceae</taxon>
        <taxon>Rubellimicrobium</taxon>
    </lineage>
</organism>
<dbReference type="CDD" id="cd09010">
    <property type="entry name" value="MTAP_SsMTAPII_like_MTIP"/>
    <property type="match status" value="1"/>
</dbReference>
<dbReference type="Pfam" id="PF01048">
    <property type="entry name" value="PNP_UDP_1"/>
    <property type="match status" value="1"/>
</dbReference>
<dbReference type="NCBIfam" id="NF006492">
    <property type="entry name" value="PRK08931.1"/>
    <property type="match status" value="1"/>
</dbReference>
<name>A0A5C4MVK4_9RHOB</name>
<dbReference type="GO" id="GO:0005829">
    <property type="term" value="C:cytosol"/>
    <property type="evidence" value="ECO:0007669"/>
    <property type="project" value="TreeGrafter"/>
</dbReference>
<feature type="binding site" evidence="4">
    <location>
        <position position="185"/>
    </location>
    <ligand>
        <name>phosphate</name>
        <dbReference type="ChEBI" id="CHEBI:43474"/>
    </ligand>
</feature>
<feature type="site" description="Important for substrate specificity" evidence="4">
    <location>
        <position position="221"/>
    </location>
</feature>
<gene>
    <name evidence="4" type="primary">mtnP</name>
    <name evidence="6" type="ORF">FHG66_15560</name>
</gene>
<dbReference type="EMBL" id="VDFU01000021">
    <property type="protein sequence ID" value="TNC47887.1"/>
    <property type="molecule type" value="Genomic_DNA"/>
</dbReference>
<dbReference type="GO" id="GO:0017061">
    <property type="term" value="F:S-methyl-5-thioadenosine phosphorylase activity"/>
    <property type="evidence" value="ECO:0007669"/>
    <property type="project" value="UniProtKB-UniRule"/>
</dbReference>
<dbReference type="InterPro" id="IPR010044">
    <property type="entry name" value="MTAP"/>
</dbReference>
<evidence type="ECO:0000313" key="7">
    <source>
        <dbReference type="Proteomes" id="UP000305887"/>
    </source>
</evidence>
<dbReference type="PANTHER" id="PTHR42679:SF2">
    <property type="entry name" value="S-METHYL-5'-THIOADENOSINE PHOSPHORYLASE"/>
    <property type="match status" value="1"/>
</dbReference>
<protein>
    <recommendedName>
        <fullName evidence="4">S-methyl-5'-thioadenosine phosphorylase</fullName>
        <ecNumber evidence="4">2.4.2.28</ecNumber>
    </recommendedName>
    <alternativeName>
        <fullName evidence="4">5'-methylthioadenosine phosphorylase</fullName>
        <shortName evidence="4">MTA phosphorylase</shortName>
        <shortName evidence="4">MTAP</shortName>
    </alternativeName>
</protein>
<feature type="binding site" evidence="4">
    <location>
        <begin position="208"/>
        <end position="210"/>
    </location>
    <ligand>
        <name>substrate</name>
    </ligand>
</feature>
<dbReference type="GO" id="GO:0006166">
    <property type="term" value="P:purine ribonucleoside salvage"/>
    <property type="evidence" value="ECO:0007669"/>
    <property type="project" value="UniProtKB-KW"/>
</dbReference>
<reference evidence="6 7" key="1">
    <citation type="submission" date="2019-06" db="EMBL/GenBank/DDBJ databases">
        <title>YIM 131921 draft genome.</title>
        <authorList>
            <person name="Jiang L."/>
        </authorList>
    </citation>
    <scope>NUCLEOTIDE SEQUENCE [LARGE SCALE GENOMIC DNA]</scope>
    <source>
        <strain evidence="6 7">YIM 131921</strain>
    </source>
</reference>
<comment type="similarity">
    <text evidence="4">Belongs to the PNP/MTAP phosphorylase family. MTAP subfamily.</text>
</comment>
<evidence type="ECO:0000256" key="4">
    <source>
        <dbReference type="HAMAP-Rule" id="MF_01963"/>
    </source>
</evidence>
<dbReference type="Proteomes" id="UP000305887">
    <property type="component" value="Unassembled WGS sequence"/>
</dbReference>
<comment type="subunit">
    <text evidence="4">Homohexamer. Dimer of a homotrimer.</text>
</comment>
<evidence type="ECO:0000256" key="2">
    <source>
        <dbReference type="ARBA" id="ARBA00022679"/>
    </source>
</evidence>
<comment type="function">
    <text evidence="4">Catalyzes the reversible phosphorylation of S-methyl-5'-thioadenosine (MTA) to adenine and 5-methylthioribose-1-phosphate. Involved in the breakdown of MTA, a major by-product of polyamine biosynthesis. Responsible for the first step in the methionine salvage pathway after MTA has been generated from S-adenosylmethionine. Has broad substrate specificity with 6-aminopurine nucleosides as preferred substrates.</text>
</comment>
<dbReference type="InterPro" id="IPR035994">
    <property type="entry name" value="Nucleoside_phosphorylase_sf"/>
</dbReference>
<evidence type="ECO:0000256" key="1">
    <source>
        <dbReference type="ARBA" id="ARBA00022676"/>
    </source>
</evidence>
<comment type="caution">
    <text evidence="6">The sequence shown here is derived from an EMBL/GenBank/DDBJ whole genome shotgun (WGS) entry which is preliminary data.</text>
</comment>
<keyword evidence="7" id="KW-1185">Reference proteome</keyword>
<feature type="binding site" evidence="4">
    <location>
        <position position="11"/>
    </location>
    <ligand>
        <name>phosphate</name>
        <dbReference type="ChEBI" id="CHEBI:43474"/>
    </ligand>
</feature>
<evidence type="ECO:0000256" key="3">
    <source>
        <dbReference type="ARBA" id="ARBA00022726"/>
    </source>
</evidence>
<dbReference type="GO" id="GO:0019509">
    <property type="term" value="P:L-methionine salvage from methylthioadenosine"/>
    <property type="evidence" value="ECO:0007669"/>
    <property type="project" value="UniProtKB-UniRule"/>
</dbReference>
<feature type="binding site" evidence="4">
    <location>
        <begin position="52"/>
        <end position="53"/>
    </location>
    <ligand>
        <name>phosphate</name>
        <dbReference type="ChEBI" id="CHEBI:43474"/>
    </ligand>
</feature>
<dbReference type="InterPro" id="IPR000845">
    <property type="entry name" value="Nucleoside_phosphorylase_d"/>
</dbReference>
<evidence type="ECO:0000259" key="5">
    <source>
        <dbReference type="Pfam" id="PF01048"/>
    </source>
</evidence>
<dbReference type="FunFam" id="3.40.50.1580:FF:000012">
    <property type="entry name" value="Probable 6-oxopurine nucleoside phosphorylase"/>
    <property type="match status" value="1"/>
</dbReference>
<keyword evidence="1 4" id="KW-0328">Glycosyltransferase</keyword>
<sequence>MTVHLGLIGGSGLYGLVLDDAEWRPIETPWGAPSDAILTGRLGGMPVSFLPRHGRSHVHAPGELPARANIAALRMLGVTDVVSISAVGSFREKMAPGDIVVVDQFVDRTVGRPASFFGTGCVAHVSLAQPTCPRLSRLAADAAEAAGATVHRGGTYLCMEGPQFSSRAESRLWREVWGCDVIGMTALPEARLAREAELCYATVAMVTDYDSWHEGHGAVDVAAVLAVLAANVALARDLATLLPERLAERGMPCRDGCDRALDHALITAADRRDPALLERLRTIAGRVL</sequence>
<feature type="binding site" evidence="4">
    <location>
        <position position="184"/>
    </location>
    <ligand>
        <name>substrate</name>
    </ligand>
</feature>
<comment type="pathway">
    <text evidence="4">Amino-acid biosynthesis; L-methionine biosynthesis via salvage pathway; S-methyl-5-thio-alpha-D-ribose 1-phosphate from S-methyl-5'-thioadenosine (phosphorylase route): step 1/1.</text>
</comment>
<proteinExistence type="inferred from homology"/>
<dbReference type="SUPFAM" id="SSF53167">
    <property type="entry name" value="Purine and uridine phosphorylases"/>
    <property type="match status" value="1"/>
</dbReference>
<keyword evidence="2 4" id="KW-0808">Transferase</keyword>
<dbReference type="OrthoDB" id="1523230at2"/>
<dbReference type="NCBIfam" id="TIGR01694">
    <property type="entry name" value="MTAP"/>
    <property type="match status" value="1"/>
</dbReference>
<comment type="catalytic activity">
    <reaction evidence="4">
        <text>S-methyl-5'-thioadenosine + phosphate = 5-(methylsulfanyl)-alpha-D-ribose 1-phosphate + adenine</text>
        <dbReference type="Rhea" id="RHEA:11852"/>
        <dbReference type="ChEBI" id="CHEBI:16708"/>
        <dbReference type="ChEBI" id="CHEBI:17509"/>
        <dbReference type="ChEBI" id="CHEBI:43474"/>
        <dbReference type="ChEBI" id="CHEBI:58533"/>
        <dbReference type="EC" id="2.4.2.28"/>
    </reaction>
</comment>
<feature type="site" description="Important for substrate specificity" evidence="4">
    <location>
        <position position="165"/>
    </location>
</feature>
<dbReference type="PANTHER" id="PTHR42679">
    <property type="entry name" value="S-METHYL-5'-THIOADENOSINE PHOSPHORYLASE"/>
    <property type="match status" value="1"/>
</dbReference>
<dbReference type="RefSeq" id="WP_139077988.1">
    <property type="nucleotide sequence ID" value="NZ_VDFU01000021.1"/>
</dbReference>
<feature type="domain" description="Nucleoside phosphorylase" evidence="5">
    <location>
        <begin position="5"/>
        <end position="233"/>
    </location>
</feature>
<dbReference type="HAMAP" id="MF_01963">
    <property type="entry name" value="MTAP"/>
    <property type="match status" value="1"/>
</dbReference>
<dbReference type="UniPathway" id="UPA00904">
    <property type="reaction ID" value="UER00873"/>
</dbReference>
<keyword evidence="3 4" id="KW-0660">Purine salvage</keyword>
<evidence type="ECO:0000313" key="6">
    <source>
        <dbReference type="EMBL" id="TNC47887.1"/>
    </source>
</evidence>
<dbReference type="EC" id="2.4.2.28" evidence="4"/>
<dbReference type="AlphaFoldDB" id="A0A5C4MVK4"/>
<dbReference type="Gene3D" id="3.40.50.1580">
    <property type="entry name" value="Nucleoside phosphorylase domain"/>
    <property type="match status" value="1"/>
</dbReference>
<accession>A0A5C4MVK4</accession>
<feature type="binding site" evidence="4">
    <location>
        <begin position="85"/>
        <end position="86"/>
    </location>
    <ligand>
        <name>phosphate</name>
        <dbReference type="ChEBI" id="CHEBI:43474"/>
    </ligand>
</feature>